<protein>
    <recommendedName>
        <fullName evidence="9">Amino acid transporter</fullName>
    </recommendedName>
</protein>
<feature type="transmembrane region" description="Helical" evidence="6">
    <location>
        <begin position="178"/>
        <end position="198"/>
    </location>
</feature>
<proteinExistence type="predicted"/>
<evidence type="ECO:0000256" key="2">
    <source>
        <dbReference type="ARBA" id="ARBA00022448"/>
    </source>
</evidence>
<evidence type="ECO:0000256" key="4">
    <source>
        <dbReference type="ARBA" id="ARBA00022989"/>
    </source>
</evidence>
<comment type="caution">
    <text evidence="7">The sequence shown here is derived from an EMBL/GenBank/DDBJ whole genome shotgun (WGS) entry which is preliminary data.</text>
</comment>
<feature type="transmembrane region" description="Helical" evidence="6">
    <location>
        <begin position="413"/>
        <end position="436"/>
    </location>
</feature>
<comment type="subcellular location">
    <subcellularLocation>
        <location evidence="1">Membrane</location>
        <topology evidence="1">Multi-pass membrane protein</topology>
    </subcellularLocation>
</comment>
<evidence type="ECO:0000256" key="1">
    <source>
        <dbReference type="ARBA" id="ARBA00004141"/>
    </source>
</evidence>
<dbReference type="PANTHER" id="PTHR45649:SF2">
    <property type="entry name" value="ACID PERMEASE, PUTATIVE-RELATED"/>
    <property type="match status" value="1"/>
</dbReference>
<feature type="transmembrane region" description="Helical" evidence="6">
    <location>
        <begin position="88"/>
        <end position="112"/>
    </location>
</feature>
<dbReference type="Pfam" id="PF13520">
    <property type="entry name" value="AA_permease_2"/>
    <property type="match status" value="1"/>
</dbReference>
<feature type="transmembrane region" description="Helical" evidence="6">
    <location>
        <begin position="54"/>
        <end position="76"/>
    </location>
</feature>
<dbReference type="PANTHER" id="PTHR45649">
    <property type="entry name" value="AMINO-ACID PERMEASE BAT1"/>
    <property type="match status" value="1"/>
</dbReference>
<dbReference type="PIRSF" id="PIRSF006060">
    <property type="entry name" value="AA_transporter"/>
    <property type="match status" value="1"/>
</dbReference>
<keyword evidence="3 6" id="KW-0812">Transmembrane</keyword>
<feature type="transmembrane region" description="Helical" evidence="6">
    <location>
        <begin position="387"/>
        <end position="407"/>
    </location>
</feature>
<evidence type="ECO:0000256" key="6">
    <source>
        <dbReference type="SAM" id="Phobius"/>
    </source>
</evidence>
<gene>
    <name evidence="7" type="ORF">OEA41_008341</name>
</gene>
<feature type="transmembrane region" description="Helical" evidence="6">
    <location>
        <begin position="133"/>
        <end position="158"/>
    </location>
</feature>
<dbReference type="InterPro" id="IPR002293">
    <property type="entry name" value="AA/rel_permease1"/>
</dbReference>
<name>A0AAE0DQX9_9LECA</name>
<evidence type="ECO:0000313" key="7">
    <source>
        <dbReference type="EMBL" id="KAK3177015.1"/>
    </source>
</evidence>
<dbReference type="AlphaFoldDB" id="A0AAE0DQX9"/>
<dbReference type="GO" id="GO:0022857">
    <property type="term" value="F:transmembrane transporter activity"/>
    <property type="evidence" value="ECO:0007669"/>
    <property type="project" value="InterPro"/>
</dbReference>
<feature type="transmembrane region" description="Helical" evidence="6">
    <location>
        <begin position="339"/>
        <end position="358"/>
    </location>
</feature>
<dbReference type="Proteomes" id="UP001276659">
    <property type="component" value="Unassembled WGS sequence"/>
</dbReference>
<dbReference type="Gene3D" id="1.20.1740.10">
    <property type="entry name" value="Amino acid/polyamine transporter I"/>
    <property type="match status" value="1"/>
</dbReference>
<feature type="transmembrane region" description="Helical" evidence="6">
    <location>
        <begin position="457"/>
        <end position="475"/>
    </location>
</feature>
<evidence type="ECO:0008006" key="9">
    <source>
        <dbReference type="Google" id="ProtNLM"/>
    </source>
</evidence>
<feature type="transmembrane region" description="Helical" evidence="6">
    <location>
        <begin position="210"/>
        <end position="227"/>
    </location>
</feature>
<evidence type="ECO:0000256" key="3">
    <source>
        <dbReference type="ARBA" id="ARBA00022692"/>
    </source>
</evidence>
<accession>A0AAE0DQX9</accession>
<evidence type="ECO:0000256" key="5">
    <source>
        <dbReference type="ARBA" id="ARBA00023136"/>
    </source>
</evidence>
<dbReference type="GO" id="GO:0016020">
    <property type="term" value="C:membrane"/>
    <property type="evidence" value="ECO:0007669"/>
    <property type="project" value="UniProtKB-SubCell"/>
</dbReference>
<keyword evidence="4 6" id="KW-1133">Transmembrane helix</keyword>
<sequence length="524" mass="57550">MDRTRDESIFTQSAVHELPDVTTGDTSEKLGNDWDRRGMVRIGKKQELRREFQFFSITGYAMILGCSWEFALINVVLTLSNGGKAGTIYMLLVAICGVFFVCLSMAEMASIAPTAGGQYHWTSEFAPRKYQKILSFSVGIFCVLGWQTSLAATCFASAQQITALMNLSNQSYEPSDWQTALLSWAILLLAIFANTVLFRKLPLMEGIMTFIHVLGFFAFVIVLWTMAPRGTASSVFTEFESNGWPTTGLACLVGLNGPLPYLTGADSSVHLAEELKNSAWRLPRSMLVTAITNYITSFIIVVTLMFCLGDIESAVNSPTGQPYIEVVLNATHSIPATKALAVIILILVISCSVNGVTTTSRQLWSFARDGGLPYSSWLSQVRPGLDVPVNAMAVSMVFTICLTSIAIGSKVAYGIFVSLNASGLLTSYIICIACILQRRLRGEPLPPSRFNLGKAGNAINIVALCFLTVFWVFQFFPAAPSPAPSEMNWSCVIWTSVLVFFMTYYAFWGRHNYVGPIAYVKNDI</sequence>
<keyword evidence="5 6" id="KW-0472">Membrane</keyword>
<keyword evidence="8" id="KW-1185">Reference proteome</keyword>
<reference evidence="7" key="1">
    <citation type="submission" date="2022-11" db="EMBL/GenBank/DDBJ databases">
        <title>Chromosomal genome sequence assembly and mating type (MAT) locus characterization of the leprose asexual lichenized fungus Lepraria neglecta (Nyl.) Erichsen.</title>
        <authorList>
            <person name="Allen J.L."/>
            <person name="Pfeffer B."/>
        </authorList>
    </citation>
    <scope>NUCLEOTIDE SEQUENCE</scope>
    <source>
        <strain evidence="7">Allen 5258</strain>
    </source>
</reference>
<feature type="transmembrane region" description="Helical" evidence="6">
    <location>
        <begin position="247"/>
        <end position="265"/>
    </location>
</feature>
<dbReference type="EMBL" id="JASNWA010000004">
    <property type="protein sequence ID" value="KAK3177015.1"/>
    <property type="molecule type" value="Genomic_DNA"/>
</dbReference>
<feature type="transmembrane region" description="Helical" evidence="6">
    <location>
        <begin position="286"/>
        <end position="306"/>
    </location>
</feature>
<evidence type="ECO:0000313" key="8">
    <source>
        <dbReference type="Proteomes" id="UP001276659"/>
    </source>
</evidence>
<feature type="transmembrane region" description="Helical" evidence="6">
    <location>
        <begin position="487"/>
        <end position="507"/>
    </location>
</feature>
<keyword evidence="2" id="KW-0813">Transport</keyword>
<organism evidence="7 8">
    <name type="scientific">Lepraria neglecta</name>
    <dbReference type="NCBI Taxonomy" id="209136"/>
    <lineage>
        <taxon>Eukaryota</taxon>
        <taxon>Fungi</taxon>
        <taxon>Dikarya</taxon>
        <taxon>Ascomycota</taxon>
        <taxon>Pezizomycotina</taxon>
        <taxon>Lecanoromycetes</taxon>
        <taxon>OSLEUM clade</taxon>
        <taxon>Lecanoromycetidae</taxon>
        <taxon>Lecanorales</taxon>
        <taxon>Lecanorineae</taxon>
        <taxon>Stereocaulaceae</taxon>
        <taxon>Lepraria</taxon>
    </lineage>
</organism>